<protein>
    <submittedName>
        <fullName evidence="6">Sigma 54 response regulator protein ntrC</fullName>
    </submittedName>
</protein>
<accession>A0A0B0EKY3</accession>
<dbReference type="Gene3D" id="1.10.8.60">
    <property type="match status" value="1"/>
</dbReference>
<feature type="domain" description="Sigma-54 factor interaction" evidence="5">
    <location>
        <begin position="1"/>
        <end position="69"/>
    </location>
</feature>
<dbReference type="Pfam" id="PF25601">
    <property type="entry name" value="AAA_lid_14"/>
    <property type="match status" value="1"/>
</dbReference>
<dbReference type="AlphaFoldDB" id="A0A0B0EKY3"/>
<dbReference type="GO" id="GO:0043565">
    <property type="term" value="F:sequence-specific DNA binding"/>
    <property type="evidence" value="ECO:0007669"/>
    <property type="project" value="InterPro"/>
</dbReference>
<evidence type="ECO:0000256" key="1">
    <source>
        <dbReference type="ARBA" id="ARBA00022741"/>
    </source>
</evidence>
<dbReference type="PROSITE" id="PS00688">
    <property type="entry name" value="SIGMA54_INTERACT_3"/>
    <property type="match status" value="1"/>
</dbReference>
<dbReference type="InterPro" id="IPR058031">
    <property type="entry name" value="AAA_lid_NorR"/>
</dbReference>
<dbReference type="InterPro" id="IPR009057">
    <property type="entry name" value="Homeodomain-like_sf"/>
</dbReference>
<evidence type="ECO:0000313" key="6">
    <source>
        <dbReference type="EMBL" id="KHE91778.1"/>
    </source>
</evidence>
<name>A0A0B0EKY3_9BACT</name>
<dbReference type="eggNOG" id="COG2204">
    <property type="taxonomic scope" value="Bacteria"/>
</dbReference>
<reference evidence="6 7" key="1">
    <citation type="submission" date="2014-10" db="EMBL/GenBank/DDBJ databases">
        <title>Draft genome of anammox bacterium scalindua brodae, obtained using differential coverage binning of sequence data from two enrichment reactors.</title>
        <authorList>
            <person name="Speth D.R."/>
            <person name="Russ L."/>
            <person name="Kartal B."/>
            <person name="Op den Camp H.J."/>
            <person name="Dutilh B.E."/>
            <person name="Jetten M.S."/>
        </authorList>
    </citation>
    <scope>NUCLEOTIDE SEQUENCE [LARGE SCALE GENOMIC DNA]</scope>
    <source>
        <strain evidence="6">RU1</strain>
    </source>
</reference>
<dbReference type="InterPro" id="IPR002078">
    <property type="entry name" value="Sigma_54_int"/>
</dbReference>
<proteinExistence type="predicted"/>
<organism evidence="6 7">
    <name type="scientific">Candidatus Scalindua brodae</name>
    <dbReference type="NCBI Taxonomy" id="237368"/>
    <lineage>
        <taxon>Bacteria</taxon>
        <taxon>Pseudomonadati</taxon>
        <taxon>Planctomycetota</taxon>
        <taxon>Candidatus Brocadiia</taxon>
        <taxon>Candidatus Brocadiales</taxon>
        <taxon>Candidatus Scalinduaceae</taxon>
        <taxon>Candidatus Scalindua</taxon>
    </lineage>
</organism>
<dbReference type="SUPFAM" id="SSF52540">
    <property type="entry name" value="P-loop containing nucleoside triphosphate hydrolases"/>
    <property type="match status" value="1"/>
</dbReference>
<dbReference type="SUPFAM" id="SSF46689">
    <property type="entry name" value="Homeodomain-like"/>
    <property type="match status" value="1"/>
</dbReference>
<keyword evidence="4" id="KW-0804">Transcription</keyword>
<evidence type="ECO:0000256" key="4">
    <source>
        <dbReference type="ARBA" id="ARBA00023163"/>
    </source>
</evidence>
<dbReference type="PANTHER" id="PTHR32071:SF57">
    <property type="entry name" value="C4-DICARBOXYLATE TRANSPORT TRANSCRIPTIONAL REGULATORY PROTEIN DCTD"/>
    <property type="match status" value="1"/>
</dbReference>
<dbReference type="InterPro" id="IPR027417">
    <property type="entry name" value="P-loop_NTPase"/>
</dbReference>
<evidence type="ECO:0000256" key="2">
    <source>
        <dbReference type="ARBA" id="ARBA00022840"/>
    </source>
</evidence>
<dbReference type="Proteomes" id="UP000030652">
    <property type="component" value="Unassembled WGS sequence"/>
</dbReference>
<dbReference type="PROSITE" id="PS50045">
    <property type="entry name" value="SIGMA54_INTERACT_4"/>
    <property type="match status" value="1"/>
</dbReference>
<dbReference type="Pfam" id="PF02954">
    <property type="entry name" value="HTH_8"/>
    <property type="match status" value="1"/>
</dbReference>
<dbReference type="GO" id="GO:0005524">
    <property type="term" value="F:ATP binding"/>
    <property type="evidence" value="ECO:0007669"/>
    <property type="project" value="UniProtKB-KW"/>
</dbReference>
<keyword evidence="3" id="KW-0805">Transcription regulation</keyword>
<dbReference type="InterPro" id="IPR025944">
    <property type="entry name" value="Sigma_54_int_dom_CS"/>
</dbReference>
<evidence type="ECO:0000313" key="7">
    <source>
        <dbReference type="Proteomes" id="UP000030652"/>
    </source>
</evidence>
<dbReference type="PANTHER" id="PTHR32071">
    <property type="entry name" value="TRANSCRIPTIONAL REGULATORY PROTEIN"/>
    <property type="match status" value="1"/>
</dbReference>
<sequence length="159" mass="18716">MNVINITMPPLRDRKEDIPLLTKYFIKKYNERENKRIKGISPDVEDGFYQYHWPGNIRELENVIERAITLTNEAIIPLHVILPFVKKAGGHDMFWDELLSLPYKEARKKSLDAFNIKYVKNVLNKNNGNVTNAAKEIEIERQYLQRILKKYNIKSGQTK</sequence>
<comment type="caution">
    <text evidence="6">The sequence shown here is derived from an EMBL/GenBank/DDBJ whole genome shotgun (WGS) entry which is preliminary data.</text>
</comment>
<dbReference type="PRINTS" id="PR01590">
    <property type="entry name" value="HTHFIS"/>
</dbReference>
<keyword evidence="1" id="KW-0547">Nucleotide-binding</keyword>
<dbReference type="EMBL" id="JRYO01000177">
    <property type="protein sequence ID" value="KHE91778.1"/>
    <property type="molecule type" value="Genomic_DNA"/>
</dbReference>
<dbReference type="GO" id="GO:0006355">
    <property type="term" value="P:regulation of DNA-templated transcription"/>
    <property type="evidence" value="ECO:0007669"/>
    <property type="project" value="InterPro"/>
</dbReference>
<dbReference type="Gene3D" id="1.10.10.60">
    <property type="entry name" value="Homeodomain-like"/>
    <property type="match status" value="1"/>
</dbReference>
<gene>
    <name evidence="6" type="primary">ntrC_2</name>
    <name evidence="6" type="ORF">SCABRO_02479</name>
</gene>
<evidence type="ECO:0000259" key="5">
    <source>
        <dbReference type="PROSITE" id="PS50045"/>
    </source>
</evidence>
<evidence type="ECO:0000256" key="3">
    <source>
        <dbReference type="ARBA" id="ARBA00023015"/>
    </source>
</evidence>
<dbReference type="InterPro" id="IPR002197">
    <property type="entry name" value="HTH_Fis"/>
</dbReference>
<keyword evidence="2" id="KW-0067">ATP-binding</keyword>